<feature type="region of interest" description="Disordered" evidence="1">
    <location>
        <begin position="1"/>
        <end position="22"/>
    </location>
</feature>
<gene>
    <name evidence="2" type="ORF">RSSM_03386</name>
</gene>
<dbReference type="AlphaFoldDB" id="M5UBF4"/>
<reference evidence="2 3" key="1">
    <citation type="journal article" date="2013" name="Mar. Genomics">
        <title>Expression of sulfatases in Rhodopirellula baltica and the diversity of sulfatases in the genus Rhodopirellula.</title>
        <authorList>
            <person name="Wegner C.E."/>
            <person name="Richter-Heitmann T."/>
            <person name="Klindworth A."/>
            <person name="Klockow C."/>
            <person name="Richter M."/>
            <person name="Achstetter T."/>
            <person name="Glockner F.O."/>
            <person name="Harder J."/>
        </authorList>
    </citation>
    <scope>NUCLEOTIDE SEQUENCE [LARGE SCALE GENOMIC DNA]</scope>
    <source>
        <strain evidence="2 3">SM41</strain>
    </source>
</reference>
<feature type="compositionally biased region" description="Basic and acidic residues" evidence="1">
    <location>
        <begin position="1"/>
        <end position="10"/>
    </location>
</feature>
<dbReference type="Proteomes" id="UP000011885">
    <property type="component" value="Unassembled WGS sequence"/>
</dbReference>
<keyword evidence="3" id="KW-1185">Reference proteome</keyword>
<protein>
    <submittedName>
        <fullName evidence="2">Uncharacterized protein</fullName>
    </submittedName>
</protein>
<comment type="caution">
    <text evidence="2">The sequence shown here is derived from an EMBL/GenBank/DDBJ whole genome shotgun (WGS) entry which is preliminary data.</text>
</comment>
<name>M5UBF4_9BACT</name>
<sequence>MQSCRGDRGAPADPQSVENVSQEKALRSLKIVLRFEGMDTGKE</sequence>
<accession>M5UBF4</accession>
<evidence type="ECO:0000256" key="1">
    <source>
        <dbReference type="SAM" id="MobiDB-lite"/>
    </source>
</evidence>
<evidence type="ECO:0000313" key="3">
    <source>
        <dbReference type="Proteomes" id="UP000011885"/>
    </source>
</evidence>
<evidence type="ECO:0000313" key="2">
    <source>
        <dbReference type="EMBL" id="EMI55181.1"/>
    </source>
</evidence>
<organism evidence="2 3">
    <name type="scientific">Rhodopirellula sallentina SM41</name>
    <dbReference type="NCBI Taxonomy" id="1263870"/>
    <lineage>
        <taxon>Bacteria</taxon>
        <taxon>Pseudomonadati</taxon>
        <taxon>Planctomycetota</taxon>
        <taxon>Planctomycetia</taxon>
        <taxon>Pirellulales</taxon>
        <taxon>Pirellulaceae</taxon>
        <taxon>Rhodopirellula</taxon>
    </lineage>
</organism>
<dbReference type="EMBL" id="ANOH01000226">
    <property type="protein sequence ID" value="EMI55181.1"/>
    <property type="molecule type" value="Genomic_DNA"/>
</dbReference>
<proteinExistence type="predicted"/>
<dbReference type="PATRIC" id="fig|1263870.3.peg.3600"/>